<dbReference type="SUPFAM" id="SSF57845">
    <property type="entry name" value="B-box zinc-binding domain"/>
    <property type="match status" value="1"/>
</dbReference>
<sequence>MATSGEKTALGELSQEATCPLCLDFFKQPMGLSCGHNFCHDCLAQLGAEFSCPQCRAKVEPSSACPNRALANVVCLVKRLRLSEGAQEESSSQRLCQEHGQPLQSFCSREKSLLCPACLEGHQGHPLLSLPEAAQQYKDLLDSLLVHLREEEKELLEQRQANEQSRQQCQVGLLGRGQEAVPQGCWFYSWEICPLSLSPPSSSAPQEKFADEKQKVGRALEFLQELLRERQPVWLDWLAEQEEKIETEWGVALAQLSREASRLQ</sequence>
<dbReference type="InterPro" id="IPR013083">
    <property type="entry name" value="Znf_RING/FYVE/PHD"/>
</dbReference>
<dbReference type="PANTHER" id="PTHR24103">
    <property type="entry name" value="E3 UBIQUITIN-PROTEIN LIGASE TRIM"/>
    <property type="match status" value="1"/>
</dbReference>
<dbReference type="PROSITE" id="PS50119">
    <property type="entry name" value="ZF_BBOX"/>
    <property type="match status" value="1"/>
</dbReference>
<dbReference type="GeneTree" id="ENSGT01030000234669"/>
<evidence type="ECO:0000259" key="6">
    <source>
        <dbReference type="PROSITE" id="PS50089"/>
    </source>
</evidence>
<name>A0A8C6VCZ2_NAJNA</name>
<keyword evidence="5" id="KW-0175">Coiled coil</keyword>
<dbReference type="PROSITE" id="PS50089">
    <property type="entry name" value="ZF_RING_2"/>
    <property type="match status" value="1"/>
</dbReference>
<evidence type="ECO:0000259" key="7">
    <source>
        <dbReference type="PROSITE" id="PS50119"/>
    </source>
</evidence>
<feature type="coiled-coil region" evidence="5">
    <location>
        <begin position="134"/>
        <end position="168"/>
    </location>
</feature>
<dbReference type="InterPro" id="IPR017907">
    <property type="entry name" value="Znf_RING_CS"/>
</dbReference>
<evidence type="ECO:0000256" key="1">
    <source>
        <dbReference type="ARBA" id="ARBA00022723"/>
    </source>
</evidence>
<dbReference type="OrthoDB" id="9044753at2759"/>
<evidence type="ECO:0000256" key="2">
    <source>
        <dbReference type="ARBA" id="ARBA00022771"/>
    </source>
</evidence>
<protein>
    <submittedName>
        <fullName evidence="8">Uncharacterized protein</fullName>
    </submittedName>
</protein>
<dbReference type="InterPro" id="IPR050143">
    <property type="entry name" value="TRIM/RBCC"/>
</dbReference>
<evidence type="ECO:0000256" key="5">
    <source>
        <dbReference type="SAM" id="Coils"/>
    </source>
</evidence>
<dbReference type="Pfam" id="PF00643">
    <property type="entry name" value="zf-B_box"/>
    <property type="match status" value="1"/>
</dbReference>
<dbReference type="InterPro" id="IPR001841">
    <property type="entry name" value="Znf_RING"/>
</dbReference>
<reference evidence="8" key="1">
    <citation type="submission" date="2025-08" db="UniProtKB">
        <authorList>
            <consortium name="Ensembl"/>
        </authorList>
    </citation>
    <scope>IDENTIFICATION</scope>
</reference>
<keyword evidence="1" id="KW-0479">Metal-binding</keyword>
<evidence type="ECO:0000256" key="4">
    <source>
        <dbReference type="PROSITE-ProRule" id="PRU00024"/>
    </source>
</evidence>
<dbReference type="InterPro" id="IPR000315">
    <property type="entry name" value="Znf_B-box"/>
</dbReference>
<dbReference type="GO" id="GO:0008270">
    <property type="term" value="F:zinc ion binding"/>
    <property type="evidence" value="ECO:0007669"/>
    <property type="project" value="UniProtKB-KW"/>
</dbReference>
<organism evidence="8 9">
    <name type="scientific">Naja naja</name>
    <name type="common">Indian cobra</name>
    <dbReference type="NCBI Taxonomy" id="35670"/>
    <lineage>
        <taxon>Eukaryota</taxon>
        <taxon>Metazoa</taxon>
        <taxon>Chordata</taxon>
        <taxon>Craniata</taxon>
        <taxon>Vertebrata</taxon>
        <taxon>Euteleostomi</taxon>
        <taxon>Lepidosauria</taxon>
        <taxon>Squamata</taxon>
        <taxon>Bifurcata</taxon>
        <taxon>Unidentata</taxon>
        <taxon>Episquamata</taxon>
        <taxon>Toxicofera</taxon>
        <taxon>Serpentes</taxon>
        <taxon>Colubroidea</taxon>
        <taxon>Elapidae</taxon>
        <taxon>Elapinae</taxon>
        <taxon>Naja</taxon>
    </lineage>
</organism>
<feature type="domain" description="B box-type" evidence="7">
    <location>
        <begin position="91"/>
        <end position="130"/>
    </location>
</feature>
<evidence type="ECO:0000256" key="3">
    <source>
        <dbReference type="ARBA" id="ARBA00022833"/>
    </source>
</evidence>
<evidence type="ECO:0000313" key="8">
    <source>
        <dbReference type="Ensembl" id="ENSNNAP00000003971.1"/>
    </source>
</evidence>
<feature type="domain" description="RING-type" evidence="6">
    <location>
        <begin position="19"/>
        <end position="56"/>
    </location>
</feature>
<keyword evidence="3" id="KW-0862">Zinc</keyword>
<dbReference type="SMART" id="SM00336">
    <property type="entry name" value="BBOX"/>
    <property type="match status" value="1"/>
</dbReference>
<keyword evidence="2 4" id="KW-0863">Zinc-finger</keyword>
<dbReference type="Gene3D" id="3.30.160.60">
    <property type="entry name" value="Classic Zinc Finger"/>
    <property type="match status" value="1"/>
</dbReference>
<dbReference type="Proteomes" id="UP000694559">
    <property type="component" value="Unplaced"/>
</dbReference>
<dbReference type="SUPFAM" id="SSF57850">
    <property type="entry name" value="RING/U-box"/>
    <property type="match status" value="1"/>
</dbReference>
<dbReference type="InterPro" id="IPR027370">
    <property type="entry name" value="Znf-RING_euk"/>
</dbReference>
<dbReference type="AlphaFoldDB" id="A0A8C6VCZ2"/>
<evidence type="ECO:0000313" key="9">
    <source>
        <dbReference type="Proteomes" id="UP000694559"/>
    </source>
</evidence>
<keyword evidence="9" id="KW-1185">Reference proteome</keyword>
<reference evidence="8" key="2">
    <citation type="submission" date="2025-09" db="UniProtKB">
        <authorList>
            <consortium name="Ensembl"/>
        </authorList>
    </citation>
    <scope>IDENTIFICATION</scope>
</reference>
<dbReference type="Gene3D" id="3.30.40.10">
    <property type="entry name" value="Zinc/RING finger domain, C3HC4 (zinc finger)"/>
    <property type="match status" value="1"/>
</dbReference>
<dbReference type="SMART" id="SM00184">
    <property type="entry name" value="RING"/>
    <property type="match status" value="1"/>
</dbReference>
<dbReference type="PROSITE" id="PS00518">
    <property type="entry name" value="ZF_RING_1"/>
    <property type="match status" value="1"/>
</dbReference>
<dbReference type="Pfam" id="PF13445">
    <property type="entry name" value="zf-RING_UBOX"/>
    <property type="match status" value="1"/>
</dbReference>
<dbReference type="Ensembl" id="ENSNNAT00000004156.1">
    <property type="protein sequence ID" value="ENSNNAP00000003971.1"/>
    <property type="gene ID" value="ENSNNAG00000002685.1"/>
</dbReference>
<accession>A0A8C6VCZ2</accession>
<proteinExistence type="predicted"/>